<dbReference type="EMBL" id="JBHGCJ010000003">
    <property type="protein sequence ID" value="MFG6108657.1"/>
    <property type="molecule type" value="Genomic_DNA"/>
</dbReference>
<dbReference type="RefSeq" id="WP_394161948.1">
    <property type="nucleotide sequence ID" value="NZ_JBHGCJ010000003.1"/>
</dbReference>
<accession>A0ABW7CWP3</accession>
<feature type="chain" id="PRO_5045459347" description="Fimbrial protein" evidence="1">
    <location>
        <begin position="22"/>
        <end position="178"/>
    </location>
</feature>
<dbReference type="Proteomes" id="UP001605261">
    <property type="component" value="Unassembled WGS sequence"/>
</dbReference>
<dbReference type="SUPFAM" id="SSF49401">
    <property type="entry name" value="Bacterial adhesins"/>
    <property type="match status" value="1"/>
</dbReference>
<organism evidence="2 3">
    <name type="scientific">Stenotrophomonas nematodicola</name>
    <dbReference type="NCBI Taxonomy" id="2656746"/>
    <lineage>
        <taxon>Bacteria</taxon>
        <taxon>Pseudomonadati</taxon>
        <taxon>Pseudomonadota</taxon>
        <taxon>Gammaproteobacteria</taxon>
        <taxon>Lysobacterales</taxon>
        <taxon>Lysobacteraceae</taxon>
        <taxon>Stenotrophomonas</taxon>
    </lineage>
</organism>
<reference evidence="2 3" key="1">
    <citation type="submission" date="2024-09" db="EMBL/GenBank/DDBJ databases">
        <authorList>
            <consortium name="All-Russian atlas of soil microorganisms"/>
            <consortium name="as a basis for the search for new antimicrobial producers and enzymes with unique properties"/>
            <person name="Sokolova E.A."/>
            <person name="Voronina E.N."/>
        </authorList>
    </citation>
    <scope>NUCLEOTIDE SEQUENCE [LARGE SCALE GENOMIC DNA]</scope>
    <source>
        <strain evidence="2 3">AF-22b-331.1</strain>
    </source>
</reference>
<feature type="signal peptide" evidence="1">
    <location>
        <begin position="1"/>
        <end position="21"/>
    </location>
</feature>
<evidence type="ECO:0000313" key="2">
    <source>
        <dbReference type="EMBL" id="MFG6108657.1"/>
    </source>
</evidence>
<dbReference type="InterPro" id="IPR008966">
    <property type="entry name" value="Adhesion_dom_sf"/>
</dbReference>
<evidence type="ECO:0000313" key="3">
    <source>
        <dbReference type="Proteomes" id="UP001605261"/>
    </source>
</evidence>
<evidence type="ECO:0008006" key="4">
    <source>
        <dbReference type="Google" id="ProtNLM"/>
    </source>
</evidence>
<comment type="caution">
    <text evidence="2">The sequence shown here is derived from an EMBL/GenBank/DDBJ whole genome shotgun (WGS) entry which is preliminary data.</text>
</comment>
<proteinExistence type="predicted"/>
<dbReference type="InterPro" id="IPR036937">
    <property type="entry name" value="Adhesion_dom_fimbrial_sf"/>
</dbReference>
<keyword evidence="1" id="KW-0732">Signal</keyword>
<dbReference type="Gene3D" id="2.60.40.1090">
    <property type="entry name" value="Fimbrial-type adhesion domain"/>
    <property type="match status" value="1"/>
</dbReference>
<protein>
    <recommendedName>
        <fullName evidence="4">Fimbrial protein</fullName>
    </recommendedName>
</protein>
<gene>
    <name evidence="2" type="ORF">ACEU0G_002648</name>
</gene>
<sequence length="178" mass="18198">MARLHPPLLLLGLVLPGAALAQAGGTASFAMGGQIEAGTCAVGSVSRTMPEVTADVFSQNAAVSAGVPSSYTAFVLALTRCAGVLGAEFVMGTPADAEPTHSNVFRNKAADAAPFTSIWLKVGACTSSSTITPGAPFSRGFSTPDYELALCAQYHKHRGGLVTQGGISTDFTVTITYR</sequence>
<keyword evidence="3" id="KW-1185">Reference proteome</keyword>
<evidence type="ECO:0000256" key="1">
    <source>
        <dbReference type="SAM" id="SignalP"/>
    </source>
</evidence>
<name>A0ABW7CWP3_9GAMM</name>